<dbReference type="PROSITE" id="PS51257">
    <property type="entry name" value="PROKAR_LIPOPROTEIN"/>
    <property type="match status" value="1"/>
</dbReference>
<keyword evidence="4 5" id="KW-0472">Membrane</keyword>
<dbReference type="AlphaFoldDB" id="A0A7J6MPK6"/>
<feature type="domain" description="Integral membrane bound transporter" evidence="6">
    <location>
        <begin position="427"/>
        <end position="551"/>
    </location>
</feature>
<dbReference type="Proteomes" id="UP000591131">
    <property type="component" value="Unassembled WGS sequence"/>
</dbReference>
<dbReference type="OrthoDB" id="10386038at2759"/>
<accession>A0A7J6MPK6</accession>
<comment type="caution">
    <text evidence="7">The sequence shown here is derived from an EMBL/GenBank/DDBJ whole genome shotgun (WGS) entry which is preliminary data.</text>
</comment>
<sequence>MPKVAPDILPSFTSFQLLNAAYGSLVACLVASGQFLPWFGDRFSIQLFALSTAWALAYTSLDYSFAVDFAWKTYIGACMGAALGAILVYVTAPLNGGVYSPMWASLFGLPFCFILAMGCQGKASEAYSYTSALLRMYSILAFGEGEPYNKALFIIVVGFCSDMVPMLVVSVLNCFGMLPLKALPPLPRFEQALKSYLELSVFYLVDARKHKRYLDRKRDDLVEAFRAVLKANVPKPLKLDASNVVGLLHGFHASATTRAFGRQAIEHFWAPLRGDIGKLASLMGMVLTEPFDEELTRRLRDSSERLLRQVRVSTVEYGRKVADAKCPLFSTRELARIELALLIVPRCSLIVADYVEKKHVQELVCRGHVACTFPIPTFLRDFKAWIRKPWYPASLSRWERVRYPLRFTICLQAVVWLAVGLASRFEIVAAEGWWIIVPAILCSFDAFGLTVSKGGRRILGIFLGGVLALIPLAIHPGQRAPFLLELFIVGAISKLVTDLPSIDYTGLQTGVTFIIVGFADGINPEESEAKRYLLAGLRLLCNSGGLILFMLMTLLTRPPYSGELLAKATSREIDSISGYVTSIVRALRGRPDVAFPDRVEKGLTLIDLDGARIAKIPSVRAEARALRVIGISTTRCGVGSARLVAAQASVPGLLHGVAMVYTELSNCDLKMGVAAGKLLLEPVQSLLEDFEDSLTLAAIEINKALTSNAGSGQAIAATREALDAYLRLDAAFQSVRADLLYRRTWATSGDVMASTKLAEVVSGGGGVSLHVALYSLGFFVEEWVQFASLLLGADIRFPNEPSADDSTDTSPCDRQSTITTLSRCLSEGQGIVHRKVSAR</sequence>
<evidence type="ECO:0000256" key="5">
    <source>
        <dbReference type="SAM" id="Phobius"/>
    </source>
</evidence>
<keyword evidence="3 5" id="KW-1133">Transmembrane helix</keyword>
<keyword evidence="8" id="KW-1185">Reference proteome</keyword>
<dbReference type="Pfam" id="PF13515">
    <property type="entry name" value="FUSC_2"/>
    <property type="match status" value="1"/>
</dbReference>
<evidence type="ECO:0000259" key="6">
    <source>
        <dbReference type="Pfam" id="PF13515"/>
    </source>
</evidence>
<evidence type="ECO:0000256" key="4">
    <source>
        <dbReference type="ARBA" id="ARBA00023136"/>
    </source>
</evidence>
<feature type="transmembrane region" description="Helical" evidence="5">
    <location>
        <begin position="12"/>
        <end position="37"/>
    </location>
</feature>
<feature type="transmembrane region" description="Helical" evidence="5">
    <location>
        <begin position="458"/>
        <end position="474"/>
    </location>
</feature>
<evidence type="ECO:0000313" key="7">
    <source>
        <dbReference type="EMBL" id="KAF4673538.1"/>
    </source>
</evidence>
<evidence type="ECO:0000256" key="3">
    <source>
        <dbReference type="ARBA" id="ARBA00022989"/>
    </source>
</evidence>
<reference evidence="7 8" key="1">
    <citation type="submission" date="2020-04" db="EMBL/GenBank/DDBJ databases">
        <title>Perkinsus chesapeaki whole genome sequence.</title>
        <authorList>
            <person name="Bogema D.R."/>
        </authorList>
    </citation>
    <scope>NUCLEOTIDE SEQUENCE [LARGE SCALE GENOMIC DNA]</scope>
    <source>
        <strain evidence="7">ATCC PRA-425</strain>
    </source>
</reference>
<feature type="transmembrane region" description="Helical" evidence="5">
    <location>
        <begin position="433"/>
        <end position="451"/>
    </location>
</feature>
<organism evidence="7 8">
    <name type="scientific">Perkinsus chesapeaki</name>
    <name type="common">Clam parasite</name>
    <name type="synonym">Perkinsus andrewsi</name>
    <dbReference type="NCBI Taxonomy" id="330153"/>
    <lineage>
        <taxon>Eukaryota</taxon>
        <taxon>Sar</taxon>
        <taxon>Alveolata</taxon>
        <taxon>Perkinsozoa</taxon>
        <taxon>Perkinsea</taxon>
        <taxon>Perkinsida</taxon>
        <taxon>Perkinsidae</taxon>
        <taxon>Perkinsus</taxon>
    </lineage>
</organism>
<proteinExistence type="predicted"/>
<dbReference type="GO" id="GO:0016020">
    <property type="term" value="C:membrane"/>
    <property type="evidence" value="ECO:0007669"/>
    <property type="project" value="UniProtKB-SubCell"/>
</dbReference>
<evidence type="ECO:0000256" key="2">
    <source>
        <dbReference type="ARBA" id="ARBA00022692"/>
    </source>
</evidence>
<feature type="transmembrane region" description="Helical" evidence="5">
    <location>
        <begin position="43"/>
        <end position="61"/>
    </location>
</feature>
<keyword evidence="2 5" id="KW-0812">Transmembrane</keyword>
<comment type="subcellular location">
    <subcellularLocation>
        <location evidence="1">Membrane</location>
        <topology evidence="1">Multi-pass membrane protein</topology>
    </subcellularLocation>
</comment>
<evidence type="ECO:0000256" key="1">
    <source>
        <dbReference type="ARBA" id="ARBA00004141"/>
    </source>
</evidence>
<feature type="transmembrane region" description="Helical" evidence="5">
    <location>
        <begin position="151"/>
        <end position="178"/>
    </location>
</feature>
<name>A0A7J6MPK6_PERCH</name>
<gene>
    <name evidence="7" type="ORF">FOL47_010446</name>
</gene>
<protein>
    <recommendedName>
        <fullName evidence="6">Integral membrane bound transporter domain-containing protein</fullName>
    </recommendedName>
</protein>
<feature type="transmembrane region" description="Helical" evidence="5">
    <location>
        <begin position="73"/>
        <end position="92"/>
    </location>
</feature>
<feature type="transmembrane region" description="Helical" evidence="5">
    <location>
        <begin position="403"/>
        <end position="421"/>
    </location>
</feature>
<dbReference type="InterPro" id="IPR049453">
    <property type="entry name" value="Memb_transporter_dom"/>
</dbReference>
<evidence type="ECO:0000313" key="8">
    <source>
        <dbReference type="Proteomes" id="UP000591131"/>
    </source>
</evidence>
<dbReference type="EMBL" id="JAAPAO010000081">
    <property type="protein sequence ID" value="KAF4673538.1"/>
    <property type="molecule type" value="Genomic_DNA"/>
</dbReference>